<dbReference type="PANTHER" id="PTHR35205">
    <property type="entry name" value="NB-ARC AND TPR DOMAIN PROTEIN"/>
    <property type="match status" value="1"/>
</dbReference>
<evidence type="ECO:0000259" key="3">
    <source>
        <dbReference type="Pfam" id="PF25000"/>
    </source>
</evidence>
<sequence>MTITQSDHKIAQLKKLYNEGKLIPFIGAGLSYPFNIPTWEGIIKKLLCLVPDKYQPSIEFDLDMHDYWSAVDNIKKYTNFSEFEIQEKVKDIIENMVKTEVPYEDHNYSDLGEMKFNTFLTTNYDDLLYQYLQGEKYHPIDLSIATVKSTELHNTERKKRIWHLHGSLSNTGSIVLSREGYEQVYSQEKYRNLFSTLLGNNTFLFLGFSFEDQYIKQLIKDYKSHFNNTHYIILTNPSPDRVLELKEECGLEVIPINVKDSTRVKEIRKLLQGLEAKGGTDFFFNTPTVVKQTKQLPLINNLPFKRNINFIGREVELKKIRDYFIEPDIGHKSFIVSGLGGMGKTQIAVEYSYRNIDNYRVVWWIHAENQNSILADIESLLIELKIPIKDEKNDSIVLKQLKRWMEQNNNWLLVFDNANSEEEIDNYLPNLFNGHVLITSRDSNWPGYNYPLTIDKLNREHSMDFLIRKTKVSSNECVHLDELANILNDIPLALDQAGAYIQQTGLTIKEYQDRFIKHRSILTSKGIPLDYEYTIATTWEISLNKVGSLLPVAINFINFCAFFSADNIPKKLFYNCLDSSSNKISFYIKDEFILDEILSLLKRYSIIEINGKRITMHRLVQGVIQDGLSKEEKRVTAEVCWDVISYNLSLYPDYEQLDSDLLNNSLTLVDNFESDLNFIPVILETLNIVGHHQYKKGAVREAHTIFERALKIGLGIYDGEDNRLVKEYISYAQVLSEIGKYNLSHDYLSKALECKDLNTGLKAQINCMLCTNLVALGSLDAANYYLTETLQLLESSNDLEDLKGINILDVVNNIAKQFKLNGDYKSAEKYYYQIIDFCRFAEHHVPQAKTTIASVYSSLCLMYIDLEETEKAIGYSQQAIAINEMFYPNKEHPDLARDYNNLGLAYLYSHKYDLAKKYFKRAYRIYKNIYENEINVDLVSVTNNLGMVSEAQKDLEVAKGYYETALGYLEMFNNPLHPAKAQCLFNLGAILSASGQVDKAIEMLKEVLKIDKYLYDEEHLEVAKDLGKMGELLILQGSIDEALSCLNESINIFEKKIGVNNIFASNALFNASLCNLNMRNIKVANKQFEEAISIRVNIIGLEDHVIQEYILAYELLLKKLGIDQEKFLNRLSNRFKKVY</sequence>
<dbReference type="SUPFAM" id="SSF52540">
    <property type="entry name" value="P-loop containing nucleoside triphosphate hydrolases"/>
    <property type="match status" value="1"/>
</dbReference>
<dbReference type="SMART" id="SM00028">
    <property type="entry name" value="TPR"/>
    <property type="match status" value="7"/>
</dbReference>
<organism evidence="4 5">
    <name type="scientific">Brevibacillus brevis (strain 47 / JCM 6285 / NBRC 100599)</name>
    <dbReference type="NCBI Taxonomy" id="358681"/>
    <lineage>
        <taxon>Bacteria</taxon>
        <taxon>Bacillati</taxon>
        <taxon>Bacillota</taxon>
        <taxon>Bacilli</taxon>
        <taxon>Bacillales</taxon>
        <taxon>Paenibacillaceae</taxon>
        <taxon>Brevibacillus</taxon>
    </lineage>
</organism>
<dbReference type="Pfam" id="PF13424">
    <property type="entry name" value="TPR_12"/>
    <property type="match status" value="2"/>
</dbReference>
<accession>C0ZFK0</accession>
<feature type="repeat" description="TPR" evidence="1">
    <location>
        <begin position="896"/>
        <end position="929"/>
    </location>
</feature>
<evidence type="ECO:0000313" key="4">
    <source>
        <dbReference type="EMBL" id="BAH44559.1"/>
    </source>
</evidence>
<dbReference type="eggNOG" id="COG0457">
    <property type="taxonomic scope" value="Bacteria"/>
</dbReference>
<dbReference type="RefSeq" id="WP_015891856.1">
    <property type="nucleotide sequence ID" value="NC_012491.1"/>
</dbReference>
<dbReference type="HOGENOM" id="CLU_280428_0_0_9"/>
<keyword evidence="1" id="KW-0802">TPR repeat</keyword>
<evidence type="ECO:0000256" key="1">
    <source>
        <dbReference type="PROSITE-ProRule" id="PRU00339"/>
    </source>
</evidence>
<dbReference type="Pfam" id="PF13289">
    <property type="entry name" value="SIR2_2"/>
    <property type="match status" value="1"/>
</dbReference>
<dbReference type="InterPro" id="IPR027417">
    <property type="entry name" value="P-loop_NTPase"/>
</dbReference>
<dbReference type="PANTHER" id="PTHR35205:SF1">
    <property type="entry name" value="ZU5 DOMAIN-CONTAINING PROTEIN"/>
    <property type="match status" value="1"/>
</dbReference>
<dbReference type="Proteomes" id="UP000001877">
    <property type="component" value="Chromosome"/>
</dbReference>
<dbReference type="InterPro" id="IPR002182">
    <property type="entry name" value="NB-ARC"/>
</dbReference>
<feature type="domain" description="NB-ARC" evidence="2">
    <location>
        <begin position="318"/>
        <end position="468"/>
    </location>
</feature>
<reference evidence="4 5" key="1">
    <citation type="submission" date="2005-03" db="EMBL/GenBank/DDBJ databases">
        <title>Brevibacillus brevis strain 47, complete genome.</title>
        <authorList>
            <person name="Hosoyama A."/>
            <person name="Yamada R."/>
            <person name="Hongo Y."/>
            <person name="Terui Y."/>
            <person name="Ankai A."/>
            <person name="Masuyama W."/>
            <person name="Sekiguchi M."/>
            <person name="Takeda T."/>
            <person name="Asano K."/>
            <person name="Ohji S."/>
            <person name="Ichikawa N."/>
            <person name="Narita S."/>
            <person name="Aoki N."/>
            <person name="Miura H."/>
            <person name="Matsushita S."/>
            <person name="Sekigawa T."/>
            <person name="Yamagata H."/>
            <person name="Yoshikawa H."/>
            <person name="Udaka S."/>
            <person name="Tanikawa S."/>
            <person name="Fujita N."/>
        </authorList>
    </citation>
    <scope>NUCLEOTIDE SEQUENCE [LARGE SCALE GENOMIC DNA]</scope>
    <source>
        <strain evidence="5">47 / JCM 6285 / NBRC 100599</strain>
    </source>
</reference>
<dbReference type="PROSITE" id="PS50005">
    <property type="entry name" value="TPR"/>
    <property type="match status" value="2"/>
</dbReference>
<dbReference type="InterPro" id="IPR056681">
    <property type="entry name" value="DUF7779"/>
</dbReference>
<dbReference type="AlphaFoldDB" id="C0ZFK0"/>
<dbReference type="Pfam" id="PF25000">
    <property type="entry name" value="DUF7779"/>
    <property type="match status" value="1"/>
</dbReference>
<dbReference type="Pfam" id="PF00931">
    <property type="entry name" value="NB-ARC"/>
    <property type="match status" value="1"/>
</dbReference>
<feature type="repeat" description="TPR" evidence="1">
    <location>
        <begin position="981"/>
        <end position="1014"/>
    </location>
</feature>
<evidence type="ECO:0000313" key="5">
    <source>
        <dbReference type="Proteomes" id="UP000001877"/>
    </source>
</evidence>
<protein>
    <recommendedName>
        <fullName evidence="6">Tetratricopeptide repeat protein</fullName>
    </recommendedName>
</protein>
<evidence type="ECO:0008006" key="6">
    <source>
        <dbReference type="Google" id="ProtNLM"/>
    </source>
</evidence>
<keyword evidence="5" id="KW-1185">Reference proteome</keyword>
<proteinExistence type="predicted"/>
<dbReference type="NCBIfam" id="NF040586">
    <property type="entry name" value="FxSxx_TPR"/>
    <property type="match status" value="1"/>
</dbReference>
<dbReference type="SUPFAM" id="SSF48452">
    <property type="entry name" value="TPR-like"/>
    <property type="match status" value="4"/>
</dbReference>
<name>C0ZFK0_BREBN</name>
<evidence type="ECO:0000259" key="2">
    <source>
        <dbReference type="Pfam" id="PF00931"/>
    </source>
</evidence>
<dbReference type="InterPro" id="IPR029035">
    <property type="entry name" value="DHS-like_NAD/FAD-binding_dom"/>
</dbReference>
<dbReference type="GO" id="GO:0043531">
    <property type="term" value="F:ADP binding"/>
    <property type="evidence" value="ECO:0007669"/>
    <property type="project" value="InterPro"/>
</dbReference>
<dbReference type="Gene3D" id="3.40.50.300">
    <property type="entry name" value="P-loop containing nucleotide triphosphate hydrolases"/>
    <property type="match status" value="1"/>
</dbReference>
<dbReference type="EMBL" id="AP008955">
    <property type="protein sequence ID" value="BAH44559.1"/>
    <property type="molecule type" value="Genomic_DNA"/>
</dbReference>
<feature type="domain" description="DUF7779" evidence="3">
    <location>
        <begin position="551"/>
        <end position="632"/>
    </location>
</feature>
<gene>
    <name evidence="4" type="ordered locus">BBR47_35820</name>
</gene>
<dbReference type="KEGG" id="bbe:BBR47_35820"/>
<dbReference type="SUPFAM" id="SSF52467">
    <property type="entry name" value="DHS-like NAD/FAD-binding domain"/>
    <property type="match status" value="1"/>
</dbReference>
<dbReference type="InterPro" id="IPR019734">
    <property type="entry name" value="TPR_rpt"/>
</dbReference>
<dbReference type="InterPro" id="IPR011990">
    <property type="entry name" value="TPR-like_helical_dom_sf"/>
</dbReference>
<dbReference type="STRING" id="358681.BBR47_35820"/>
<dbReference type="Gene3D" id="1.25.40.10">
    <property type="entry name" value="Tetratricopeptide repeat domain"/>
    <property type="match status" value="3"/>
</dbReference>